<evidence type="ECO:0000256" key="5">
    <source>
        <dbReference type="ARBA" id="ARBA00022723"/>
    </source>
</evidence>
<comment type="catalytic activity">
    <reaction evidence="10 11">
        <text>DNA(n) + a 2'-deoxyribonucleoside 5'-triphosphate = DNA(n+1) + diphosphate</text>
        <dbReference type="Rhea" id="RHEA:22508"/>
        <dbReference type="Rhea" id="RHEA-COMP:17339"/>
        <dbReference type="Rhea" id="RHEA-COMP:17340"/>
        <dbReference type="ChEBI" id="CHEBI:33019"/>
        <dbReference type="ChEBI" id="CHEBI:61560"/>
        <dbReference type="ChEBI" id="CHEBI:173112"/>
        <dbReference type="EC" id="2.7.7.7"/>
    </reaction>
</comment>
<evidence type="ECO:0000256" key="10">
    <source>
        <dbReference type="ARBA" id="ARBA00049244"/>
    </source>
</evidence>
<dbReference type="GO" id="GO:0009360">
    <property type="term" value="C:DNA polymerase III complex"/>
    <property type="evidence" value="ECO:0007669"/>
    <property type="project" value="InterPro"/>
</dbReference>
<keyword evidence="8 11" id="KW-0067">ATP-binding</keyword>
<dbReference type="GO" id="GO:0005524">
    <property type="term" value="F:ATP binding"/>
    <property type="evidence" value="ECO:0007669"/>
    <property type="project" value="UniProtKB-KW"/>
</dbReference>
<dbReference type="GO" id="GO:0046872">
    <property type="term" value="F:metal ion binding"/>
    <property type="evidence" value="ECO:0007669"/>
    <property type="project" value="UniProtKB-KW"/>
</dbReference>
<dbReference type="SMART" id="SM00382">
    <property type="entry name" value="AAA"/>
    <property type="match status" value="1"/>
</dbReference>
<dbReference type="FunFam" id="3.40.50.300:FF:000014">
    <property type="entry name" value="DNA polymerase III subunit gamma/tau"/>
    <property type="match status" value="1"/>
</dbReference>
<keyword evidence="7" id="KW-0862">Zinc</keyword>
<keyword evidence="6 11" id="KW-0547">Nucleotide-binding</keyword>
<sequence length="619" mass="65286">MTTAEPGTSAPFGQTQPYRVLARKYRPQTFAQLIGQEAMVRTLGNALRSGRLAHAYMLSGVRGVGKTTTARIIARALNCIGADGQGGPTPEPCGVCAHCVAIAQDRHLDVIEMDAASRTKVEEIRELLDGVPYRPTSARYKVYIVDEVHMLSTHSFNALLKTLEEPPEHVKFIFATTEIRKVPVTVLSRCQRFDLRRVDTVEIARHLQKVATAEGVSASEGALNLIARAADGSVRDGLSLLDQAIALGEGQIDEAVVRDMLGLVDRTVIFDLFDALMQGEVASALDILSGRYAAGADPAAVLEDLLELTHWITRIKVVPAAAAAPGVAEAERVRGGAMAGKLAMAEVTRVWQILLKGLGETRAAPVPIQAAEMVLIRIAYAARLPTPAEAIESLSQGTGPSLPKPADPPAAQPAAPVSPTSARPVSTPPRGQPRAGDPPPGPVAQVAVRPALGASEAGAAGPAAAGPIALRSFDDVVALVLQHKEVILHGQLVSGVRLVRFADGQIEINLTPQAPADLPQRLSRFLGTETGRRWLVTVSTAPGSPSLYEQQQAAASERRQAVLNHPVIAEIMRVFPGATLEQIRVVSPPADAAPEAIDGEAVDGEALDADADGDNGPSE</sequence>
<evidence type="ECO:0000256" key="9">
    <source>
        <dbReference type="ARBA" id="ARBA00022932"/>
    </source>
</evidence>
<feature type="domain" description="AAA+ ATPase" evidence="13">
    <location>
        <begin position="52"/>
        <end position="199"/>
    </location>
</feature>
<dbReference type="InterPro" id="IPR022754">
    <property type="entry name" value="DNA_pol_III_gamma-3"/>
</dbReference>
<evidence type="ECO:0000313" key="14">
    <source>
        <dbReference type="EMBL" id="VUX47982.1"/>
    </source>
</evidence>
<dbReference type="InterPro" id="IPR003593">
    <property type="entry name" value="AAA+_ATPase"/>
</dbReference>
<keyword evidence="15" id="KW-1185">Reference proteome</keyword>
<comment type="caution">
    <text evidence="14">The sequence shown here is derived from an EMBL/GenBank/DDBJ whole genome shotgun (WGS) entry which is preliminary data.</text>
</comment>
<dbReference type="Pfam" id="PF13177">
    <property type="entry name" value="DNA_pol3_delta2"/>
    <property type="match status" value="1"/>
</dbReference>
<dbReference type="InterPro" id="IPR050238">
    <property type="entry name" value="DNA_Rep/Repair_Clamp_Loader"/>
</dbReference>
<keyword evidence="2 11" id="KW-0808">Transferase</keyword>
<dbReference type="InterPro" id="IPR012763">
    <property type="entry name" value="DNA_pol_III_sug/sutau_N"/>
</dbReference>
<dbReference type="NCBIfam" id="NF006585">
    <property type="entry name" value="PRK09111.1"/>
    <property type="match status" value="1"/>
</dbReference>
<evidence type="ECO:0000256" key="1">
    <source>
        <dbReference type="ARBA" id="ARBA00006360"/>
    </source>
</evidence>
<feature type="compositionally biased region" description="Pro residues" evidence="12">
    <location>
        <begin position="426"/>
        <end position="442"/>
    </location>
</feature>
<dbReference type="Pfam" id="PF12169">
    <property type="entry name" value="DNA_pol3_gamma3"/>
    <property type="match status" value="1"/>
</dbReference>
<feature type="compositionally biased region" description="Pro residues" evidence="12">
    <location>
        <begin position="402"/>
        <end position="411"/>
    </location>
</feature>
<keyword evidence="5" id="KW-0479">Metal-binding</keyword>
<comment type="similarity">
    <text evidence="1 11">Belongs to the DnaX/STICHEL family.</text>
</comment>
<dbReference type="NCBIfam" id="TIGR02397">
    <property type="entry name" value="dnaX_nterm"/>
    <property type="match status" value="1"/>
</dbReference>
<evidence type="ECO:0000256" key="2">
    <source>
        <dbReference type="ARBA" id="ARBA00022679"/>
    </source>
</evidence>
<feature type="region of interest" description="Disordered" evidence="12">
    <location>
        <begin position="591"/>
        <end position="619"/>
    </location>
</feature>
<dbReference type="GO" id="GO:0003887">
    <property type="term" value="F:DNA-directed DNA polymerase activity"/>
    <property type="evidence" value="ECO:0007669"/>
    <property type="project" value="UniProtKB-KW"/>
</dbReference>
<keyword evidence="9 11" id="KW-0239">DNA-directed DNA polymerase</keyword>
<evidence type="ECO:0000259" key="13">
    <source>
        <dbReference type="SMART" id="SM00382"/>
    </source>
</evidence>
<organism evidence="14 15">
    <name type="scientific">Candidatus Defluviicoccus seviourii</name>
    <dbReference type="NCBI Taxonomy" id="2565273"/>
    <lineage>
        <taxon>Bacteria</taxon>
        <taxon>Pseudomonadati</taxon>
        <taxon>Pseudomonadota</taxon>
        <taxon>Alphaproteobacteria</taxon>
        <taxon>Rhodospirillales</taxon>
        <taxon>Rhodospirillaceae</taxon>
        <taxon>Defluviicoccus</taxon>
    </lineage>
</organism>
<accession>A0A564WHP9</accession>
<name>A0A564WHP9_9PROT</name>
<dbReference type="EMBL" id="UXAT02000053">
    <property type="protein sequence ID" value="VUX47982.1"/>
    <property type="molecule type" value="Genomic_DNA"/>
</dbReference>
<protein>
    <recommendedName>
        <fullName evidence="11">DNA polymerase III subunit gamma/tau</fullName>
        <ecNumber evidence="11">2.7.7.7</ecNumber>
    </recommendedName>
</protein>
<reference evidence="14" key="1">
    <citation type="submission" date="2018-11" db="EMBL/GenBank/DDBJ databases">
        <authorList>
            <person name="Onetto C."/>
        </authorList>
    </citation>
    <scope>NUCLEOTIDE SEQUENCE [LARGE SCALE GENOMIC DNA]</scope>
</reference>
<dbReference type="PANTHER" id="PTHR11669:SF0">
    <property type="entry name" value="PROTEIN STICHEL-LIKE 2"/>
    <property type="match status" value="1"/>
</dbReference>
<dbReference type="Gene3D" id="1.20.272.10">
    <property type="match status" value="1"/>
</dbReference>
<keyword evidence="3 11" id="KW-0548">Nucleotidyltransferase</keyword>
<evidence type="ECO:0000256" key="12">
    <source>
        <dbReference type="SAM" id="MobiDB-lite"/>
    </source>
</evidence>
<feature type="region of interest" description="Disordered" evidence="12">
    <location>
        <begin position="393"/>
        <end position="445"/>
    </location>
</feature>
<dbReference type="InterPro" id="IPR045085">
    <property type="entry name" value="HLD_clamp_pol_III_gamma_tau"/>
</dbReference>
<dbReference type="GO" id="GO:0006261">
    <property type="term" value="P:DNA-templated DNA replication"/>
    <property type="evidence" value="ECO:0007669"/>
    <property type="project" value="TreeGrafter"/>
</dbReference>
<dbReference type="InterPro" id="IPR008921">
    <property type="entry name" value="DNA_pol3_clamp-load_cplx_C"/>
</dbReference>
<dbReference type="CDD" id="cd18137">
    <property type="entry name" value="HLD_clamp_pol_III_gamma_tau"/>
    <property type="match status" value="1"/>
</dbReference>
<dbReference type="GO" id="GO:0003677">
    <property type="term" value="F:DNA binding"/>
    <property type="evidence" value="ECO:0007669"/>
    <property type="project" value="InterPro"/>
</dbReference>
<feature type="compositionally biased region" description="Low complexity" evidence="12">
    <location>
        <begin position="412"/>
        <end position="422"/>
    </location>
</feature>
<dbReference type="NCBIfam" id="NF004046">
    <property type="entry name" value="PRK05563.1"/>
    <property type="match status" value="1"/>
</dbReference>
<dbReference type="Gene3D" id="1.10.8.60">
    <property type="match status" value="1"/>
</dbReference>
<evidence type="ECO:0000256" key="3">
    <source>
        <dbReference type="ARBA" id="ARBA00022695"/>
    </source>
</evidence>
<feature type="compositionally biased region" description="Acidic residues" evidence="12">
    <location>
        <begin position="597"/>
        <end position="613"/>
    </location>
</feature>
<evidence type="ECO:0000256" key="4">
    <source>
        <dbReference type="ARBA" id="ARBA00022705"/>
    </source>
</evidence>
<dbReference type="InterPro" id="IPR027417">
    <property type="entry name" value="P-loop_NTPase"/>
</dbReference>
<comment type="function">
    <text evidence="11">DNA polymerase III is a complex, multichain enzyme responsible for most of the replicative synthesis in bacteria. This DNA polymerase also exhibits 3' to 5' exonuclease activity.</text>
</comment>
<dbReference type="PANTHER" id="PTHR11669">
    <property type="entry name" value="REPLICATION FACTOR C / DNA POLYMERASE III GAMMA-TAU SUBUNIT"/>
    <property type="match status" value="1"/>
</dbReference>
<dbReference type="FunFam" id="1.10.8.60:FF:000013">
    <property type="entry name" value="DNA polymerase III subunit gamma/tau"/>
    <property type="match status" value="1"/>
</dbReference>
<evidence type="ECO:0000313" key="15">
    <source>
        <dbReference type="Proteomes" id="UP000326641"/>
    </source>
</evidence>
<dbReference type="FunFam" id="1.20.272.10:FF:000003">
    <property type="entry name" value="DNA polymerase III subunit gamma/tau"/>
    <property type="match status" value="1"/>
</dbReference>
<dbReference type="SUPFAM" id="SSF52540">
    <property type="entry name" value="P-loop containing nucleoside triphosphate hydrolases"/>
    <property type="match status" value="1"/>
</dbReference>
<dbReference type="Gene3D" id="3.40.50.300">
    <property type="entry name" value="P-loop containing nucleotide triphosphate hydrolases"/>
    <property type="match status" value="1"/>
</dbReference>
<evidence type="ECO:0000256" key="6">
    <source>
        <dbReference type="ARBA" id="ARBA00022741"/>
    </source>
</evidence>
<dbReference type="AlphaFoldDB" id="A0A564WHP9"/>
<dbReference type="Pfam" id="PF22608">
    <property type="entry name" value="DNAX_ATPase_lid"/>
    <property type="match status" value="1"/>
</dbReference>
<dbReference type="SUPFAM" id="SSF48019">
    <property type="entry name" value="post-AAA+ oligomerization domain-like"/>
    <property type="match status" value="1"/>
</dbReference>
<keyword evidence="4 11" id="KW-0235">DNA replication</keyword>
<evidence type="ECO:0000256" key="11">
    <source>
        <dbReference type="RuleBase" id="RU364063"/>
    </source>
</evidence>
<dbReference type="Pfam" id="PF12362">
    <property type="entry name" value="DUF3646"/>
    <property type="match status" value="1"/>
</dbReference>
<dbReference type="InterPro" id="IPR022107">
    <property type="entry name" value="DNA_pol_III_gamma/tau_C"/>
</dbReference>
<dbReference type="EC" id="2.7.7.7" evidence="11"/>
<proteinExistence type="inferred from homology"/>
<dbReference type="CDD" id="cd00009">
    <property type="entry name" value="AAA"/>
    <property type="match status" value="1"/>
</dbReference>
<dbReference type="Proteomes" id="UP000326641">
    <property type="component" value="Unassembled WGS sequence"/>
</dbReference>
<gene>
    <name evidence="11" type="primary">dnaX</name>
    <name evidence="14" type="ORF">DF3PA_80142</name>
</gene>
<evidence type="ECO:0000256" key="7">
    <source>
        <dbReference type="ARBA" id="ARBA00022833"/>
    </source>
</evidence>
<evidence type="ECO:0000256" key="8">
    <source>
        <dbReference type="ARBA" id="ARBA00022840"/>
    </source>
</evidence>
<comment type="subunit">
    <text evidence="11">DNA polymerase III contains a core (composed of alpha, epsilon and theta chains) that associates with a tau subunit. This core dimerizes to form the POLIII' complex. PolIII' associates with the gamma complex (composed of gamma, delta, delta', psi and chi chains) and with the beta chain to form the complete DNA polymerase III complex.</text>
</comment>